<protein>
    <submittedName>
        <fullName evidence="1">Uncharacterized protein</fullName>
    </submittedName>
</protein>
<comment type="caution">
    <text evidence="1">The sequence shown here is derived from an EMBL/GenBank/DDBJ whole genome shotgun (WGS) entry which is preliminary data.</text>
</comment>
<organism evidence="1 2">
    <name type="scientific">Pseudochrobactrum saccharolyticum</name>
    <dbReference type="NCBI Taxonomy" id="354352"/>
    <lineage>
        <taxon>Bacteria</taxon>
        <taxon>Pseudomonadati</taxon>
        <taxon>Pseudomonadota</taxon>
        <taxon>Alphaproteobacteria</taxon>
        <taxon>Hyphomicrobiales</taxon>
        <taxon>Brucellaceae</taxon>
        <taxon>Pseudochrobactrum</taxon>
    </lineage>
</organism>
<reference evidence="1 2" key="1">
    <citation type="submission" date="2020-08" db="EMBL/GenBank/DDBJ databases">
        <title>Genomic Encyclopedia of Type Strains, Phase IV (KMG-IV): sequencing the most valuable type-strain genomes for metagenomic binning, comparative biology and taxonomic classification.</title>
        <authorList>
            <person name="Goeker M."/>
        </authorList>
    </citation>
    <scope>NUCLEOTIDE SEQUENCE [LARGE SCALE GENOMIC DNA]</scope>
    <source>
        <strain evidence="1 2">DSM 25620</strain>
    </source>
</reference>
<dbReference type="RefSeq" id="WP_151159347.1">
    <property type="nucleotide sequence ID" value="NZ_JACHIL010000002.1"/>
</dbReference>
<keyword evidence="2" id="KW-1185">Reference proteome</keyword>
<evidence type="ECO:0000313" key="2">
    <source>
        <dbReference type="Proteomes" id="UP000531231"/>
    </source>
</evidence>
<dbReference type="EMBL" id="JACHIL010000002">
    <property type="protein sequence ID" value="MBB5090604.1"/>
    <property type="molecule type" value="Genomic_DNA"/>
</dbReference>
<accession>A0A7W8AHT5</accession>
<dbReference type="AlphaFoldDB" id="A0A7W8AHT5"/>
<proteinExistence type="predicted"/>
<evidence type="ECO:0000313" key="1">
    <source>
        <dbReference type="EMBL" id="MBB5090604.1"/>
    </source>
</evidence>
<dbReference type="Proteomes" id="UP000531231">
    <property type="component" value="Unassembled WGS sequence"/>
</dbReference>
<name>A0A7W8AHT5_9HYPH</name>
<sequence>MSYDSIKRTLTVYPLSGFFIAQNLKGKHMKLMRSMFFGCIAMLAAAFCLSTPAAALDVSPAVYAVKLTIADYDVPDVFKANPITVGITSLPDRSTNSHAVEYNIQNQPHSAFRLAVDAHKHIDPHIAVKR</sequence>
<gene>
    <name evidence="1" type="ORF">HNQ68_001128</name>
</gene>